<evidence type="ECO:0000313" key="2">
    <source>
        <dbReference type="EMBL" id="KAJ1119470.1"/>
    </source>
</evidence>
<protein>
    <submittedName>
        <fullName evidence="2">Uncharacterized protein</fullName>
    </submittedName>
</protein>
<sequence length="111" mass="13100">MSLAFIDLSDRLGEYRARHFCRNSGLEPSRALVIFMPPSSLLPTARLLQGSKIRREPRGFSFEMGIDLWPLRVRWFTAQRRAQDQRPRKVESREELQQEGRCESYSMGERR</sequence>
<comment type="caution">
    <text evidence="2">The sequence shown here is derived from an EMBL/GenBank/DDBJ whole genome shotgun (WGS) entry which is preliminary data.</text>
</comment>
<proteinExistence type="predicted"/>
<organism evidence="2 3">
    <name type="scientific">Pleurodeles waltl</name>
    <name type="common">Iberian ribbed newt</name>
    <dbReference type="NCBI Taxonomy" id="8319"/>
    <lineage>
        <taxon>Eukaryota</taxon>
        <taxon>Metazoa</taxon>
        <taxon>Chordata</taxon>
        <taxon>Craniata</taxon>
        <taxon>Vertebrata</taxon>
        <taxon>Euteleostomi</taxon>
        <taxon>Amphibia</taxon>
        <taxon>Batrachia</taxon>
        <taxon>Caudata</taxon>
        <taxon>Salamandroidea</taxon>
        <taxon>Salamandridae</taxon>
        <taxon>Pleurodelinae</taxon>
        <taxon>Pleurodeles</taxon>
    </lineage>
</organism>
<gene>
    <name evidence="2" type="ORF">NDU88_007655</name>
</gene>
<dbReference type="AlphaFoldDB" id="A0AAV7NWX1"/>
<reference evidence="2" key="1">
    <citation type="journal article" date="2022" name="bioRxiv">
        <title>Sequencing and chromosome-scale assembly of the giantPleurodeles waltlgenome.</title>
        <authorList>
            <person name="Brown T."/>
            <person name="Elewa A."/>
            <person name="Iarovenko S."/>
            <person name="Subramanian E."/>
            <person name="Araus A.J."/>
            <person name="Petzold A."/>
            <person name="Susuki M."/>
            <person name="Suzuki K.-i.T."/>
            <person name="Hayashi T."/>
            <person name="Toyoda A."/>
            <person name="Oliveira C."/>
            <person name="Osipova E."/>
            <person name="Leigh N.D."/>
            <person name="Simon A."/>
            <person name="Yun M.H."/>
        </authorList>
    </citation>
    <scope>NUCLEOTIDE SEQUENCE</scope>
    <source>
        <strain evidence="2">20211129_DDA</strain>
        <tissue evidence="2">Liver</tissue>
    </source>
</reference>
<evidence type="ECO:0000256" key="1">
    <source>
        <dbReference type="SAM" id="MobiDB-lite"/>
    </source>
</evidence>
<accession>A0AAV7NWX1</accession>
<keyword evidence="3" id="KW-1185">Reference proteome</keyword>
<feature type="region of interest" description="Disordered" evidence="1">
    <location>
        <begin position="80"/>
        <end position="111"/>
    </location>
</feature>
<name>A0AAV7NWX1_PLEWA</name>
<dbReference type="Proteomes" id="UP001066276">
    <property type="component" value="Chromosome 8"/>
</dbReference>
<feature type="compositionally biased region" description="Basic and acidic residues" evidence="1">
    <location>
        <begin position="81"/>
        <end position="111"/>
    </location>
</feature>
<dbReference type="EMBL" id="JANPWB010000012">
    <property type="protein sequence ID" value="KAJ1119470.1"/>
    <property type="molecule type" value="Genomic_DNA"/>
</dbReference>
<evidence type="ECO:0000313" key="3">
    <source>
        <dbReference type="Proteomes" id="UP001066276"/>
    </source>
</evidence>